<name>A0A072THQ7_MEDTR</name>
<accession>A0A072THQ7</accession>
<evidence type="ECO:0000313" key="6">
    <source>
        <dbReference type="Proteomes" id="UP000002051"/>
    </source>
</evidence>
<dbReference type="InterPro" id="IPR001128">
    <property type="entry name" value="Cyt_P450"/>
</dbReference>
<reference evidence="4 6" key="1">
    <citation type="journal article" date="2011" name="Nature">
        <title>The Medicago genome provides insight into the evolution of rhizobial symbioses.</title>
        <authorList>
            <person name="Young N.D."/>
            <person name="Debelle F."/>
            <person name="Oldroyd G.E."/>
            <person name="Geurts R."/>
            <person name="Cannon S.B."/>
            <person name="Udvardi M.K."/>
            <person name="Benedito V.A."/>
            <person name="Mayer K.F."/>
            <person name="Gouzy J."/>
            <person name="Schoof H."/>
            <person name="Van de Peer Y."/>
            <person name="Proost S."/>
            <person name="Cook D.R."/>
            <person name="Meyers B.C."/>
            <person name="Spannagl M."/>
            <person name="Cheung F."/>
            <person name="De Mita S."/>
            <person name="Krishnakumar V."/>
            <person name="Gundlach H."/>
            <person name="Zhou S."/>
            <person name="Mudge J."/>
            <person name="Bharti A.K."/>
            <person name="Murray J.D."/>
            <person name="Naoumkina M.A."/>
            <person name="Rosen B."/>
            <person name="Silverstein K.A."/>
            <person name="Tang H."/>
            <person name="Rombauts S."/>
            <person name="Zhao P.X."/>
            <person name="Zhou P."/>
            <person name="Barbe V."/>
            <person name="Bardou P."/>
            <person name="Bechner M."/>
            <person name="Bellec A."/>
            <person name="Berger A."/>
            <person name="Berges H."/>
            <person name="Bidwell S."/>
            <person name="Bisseling T."/>
            <person name="Choisne N."/>
            <person name="Couloux A."/>
            <person name="Denny R."/>
            <person name="Deshpande S."/>
            <person name="Dai X."/>
            <person name="Doyle J.J."/>
            <person name="Dudez A.M."/>
            <person name="Farmer A.D."/>
            <person name="Fouteau S."/>
            <person name="Franken C."/>
            <person name="Gibelin C."/>
            <person name="Gish J."/>
            <person name="Goldstein S."/>
            <person name="Gonzalez A.J."/>
            <person name="Green P.J."/>
            <person name="Hallab A."/>
            <person name="Hartog M."/>
            <person name="Hua A."/>
            <person name="Humphray S.J."/>
            <person name="Jeong D.H."/>
            <person name="Jing Y."/>
            <person name="Jocker A."/>
            <person name="Kenton S.M."/>
            <person name="Kim D.J."/>
            <person name="Klee K."/>
            <person name="Lai H."/>
            <person name="Lang C."/>
            <person name="Lin S."/>
            <person name="Macmil S.L."/>
            <person name="Magdelenat G."/>
            <person name="Matthews L."/>
            <person name="McCorrison J."/>
            <person name="Monaghan E.L."/>
            <person name="Mun J.H."/>
            <person name="Najar F.Z."/>
            <person name="Nicholson C."/>
            <person name="Noirot C."/>
            <person name="O'Bleness M."/>
            <person name="Paule C.R."/>
            <person name="Poulain J."/>
            <person name="Prion F."/>
            <person name="Qin B."/>
            <person name="Qu C."/>
            <person name="Retzel E.F."/>
            <person name="Riddle C."/>
            <person name="Sallet E."/>
            <person name="Samain S."/>
            <person name="Samson N."/>
            <person name="Sanders I."/>
            <person name="Saurat O."/>
            <person name="Scarpelli C."/>
            <person name="Schiex T."/>
            <person name="Segurens B."/>
            <person name="Severin A.J."/>
            <person name="Sherrier D.J."/>
            <person name="Shi R."/>
            <person name="Sims S."/>
            <person name="Singer S.R."/>
            <person name="Sinharoy S."/>
            <person name="Sterck L."/>
            <person name="Viollet A."/>
            <person name="Wang B.B."/>
            <person name="Wang K."/>
            <person name="Wang M."/>
            <person name="Wang X."/>
            <person name="Warfsmann J."/>
            <person name="Weissenbach J."/>
            <person name="White D.D."/>
            <person name="White J.D."/>
            <person name="Wiley G.B."/>
            <person name="Wincker P."/>
            <person name="Xing Y."/>
            <person name="Yang L."/>
            <person name="Yao Z."/>
            <person name="Ying F."/>
            <person name="Zhai J."/>
            <person name="Zhou L."/>
            <person name="Zuber A."/>
            <person name="Denarie J."/>
            <person name="Dixon R.A."/>
            <person name="May G.D."/>
            <person name="Schwartz D.C."/>
            <person name="Rogers J."/>
            <person name="Quetier F."/>
            <person name="Town C.D."/>
            <person name="Roe B.A."/>
        </authorList>
    </citation>
    <scope>NUCLEOTIDE SEQUENCE [LARGE SCALE GENOMIC DNA]</scope>
    <source>
        <strain evidence="4">A17</strain>
        <strain evidence="5 6">cv. Jemalong A17</strain>
    </source>
</reference>
<dbReference type="PANTHER" id="PTHR24286">
    <property type="entry name" value="CYTOCHROME P450 26"/>
    <property type="match status" value="1"/>
</dbReference>
<evidence type="ECO:0000256" key="3">
    <source>
        <dbReference type="ARBA" id="ARBA00023004"/>
    </source>
</evidence>
<proteinExistence type="inferred from homology"/>
<sequence length="127" mass="14296">MTNVTVCYMIPKGWNVILLLRYLHTNPENFKDPICFDPERWNEPAKPGTYQVFGAGAVIMPWKHACKNSTSTFASSFIHTIQELINPNADIIHFHMLLRLMGSRSGSANCEEKIMKIGLCSIASKPV</sequence>
<keyword evidence="2" id="KW-0479">Metal-binding</keyword>
<dbReference type="STRING" id="3880.A0A072THQ7"/>
<keyword evidence="3" id="KW-0408">Iron</keyword>
<dbReference type="Gene3D" id="1.10.630.10">
    <property type="entry name" value="Cytochrome P450"/>
    <property type="match status" value="1"/>
</dbReference>
<dbReference type="InterPro" id="IPR036396">
    <property type="entry name" value="Cyt_P450_sf"/>
</dbReference>
<dbReference type="EMBL" id="KL402770">
    <property type="protein sequence ID" value="KEH17089.1"/>
    <property type="molecule type" value="Genomic_DNA"/>
</dbReference>
<dbReference type="SUPFAM" id="SSF48264">
    <property type="entry name" value="Cytochrome P450"/>
    <property type="match status" value="1"/>
</dbReference>
<evidence type="ECO:0000256" key="1">
    <source>
        <dbReference type="ARBA" id="ARBA00010617"/>
    </source>
</evidence>
<gene>
    <name evidence="4" type="ORF">MTR_0045s0100</name>
</gene>
<dbReference type="GO" id="GO:0005506">
    <property type="term" value="F:iron ion binding"/>
    <property type="evidence" value="ECO:0007669"/>
    <property type="project" value="InterPro"/>
</dbReference>
<evidence type="ECO:0000256" key="2">
    <source>
        <dbReference type="ARBA" id="ARBA00022723"/>
    </source>
</evidence>
<dbReference type="GO" id="GO:0020037">
    <property type="term" value="F:heme binding"/>
    <property type="evidence" value="ECO:0007669"/>
    <property type="project" value="InterPro"/>
</dbReference>
<evidence type="ECO:0000313" key="5">
    <source>
        <dbReference type="EnsemblPlants" id="KEH17089"/>
    </source>
</evidence>
<reference evidence="4 6" key="2">
    <citation type="journal article" date="2014" name="BMC Genomics">
        <title>An improved genome release (version Mt4.0) for the model legume Medicago truncatula.</title>
        <authorList>
            <person name="Tang H."/>
            <person name="Krishnakumar V."/>
            <person name="Bidwell S."/>
            <person name="Rosen B."/>
            <person name="Chan A."/>
            <person name="Zhou S."/>
            <person name="Gentzbittel L."/>
            <person name="Childs K.L."/>
            <person name="Yandell M."/>
            <person name="Gundlach H."/>
            <person name="Mayer K.F."/>
            <person name="Schwartz D.C."/>
            <person name="Town C.D."/>
        </authorList>
    </citation>
    <scope>GENOME REANNOTATION</scope>
    <source>
        <strain evidence="4">A17</strain>
        <strain evidence="5 6">cv. Jemalong A17</strain>
    </source>
</reference>
<dbReference type="Pfam" id="PF00067">
    <property type="entry name" value="p450"/>
    <property type="match status" value="1"/>
</dbReference>
<dbReference type="HOGENOM" id="CLU_1973852_0_0_1"/>
<organism evidence="4 6">
    <name type="scientific">Medicago truncatula</name>
    <name type="common">Barrel medic</name>
    <name type="synonym">Medicago tribuloides</name>
    <dbReference type="NCBI Taxonomy" id="3880"/>
    <lineage>
        <taxon>Eukaryota</taxon>
        <taxon>Viridiplantae</taxon>
        <taxon>Streptophyta</taxon>
        <taxon>Embryophyta</taxon>
        <taxon>Tracheophyta</taxon>
        <taxon>Spermatophyta</taxon>
        <taxon>Magnoliopsida</taxon>
        <taxon>eudicotyledons</taxon>
        <taxon>Gunneridae</taxon>
        <taxon>Pentapetalae</taxon>
        <taxon>rosids</taxon>
        <taxon>fabids</taxon>
        <taxon>Fabales</taxon>
        <taxon>Fabaceae</taxon>
        <taxon>Papilionoideae</taxon>
        <taxon>50 kb inversion clade</taxon>
        <taxon>NPAAA clade</taxon>
        <taxon>Hologalegina</taxon>
        <taxon>IRL clade</taxon>
        <taxon>Trifolieae</taxon>
        <taxon>Medicago</taxon>
    </lineage>
</organism>
<evidence type="ECO:0000313" key="4">
    <source>
        <dbReference type="EMBL" id="KEH17089.1"/>
    </source>
</evidence>
<protein>
    <submittedName>
        <fullName evidence="4">Cytochrome P450 family protein</fullName>
    </submittedName>
</protein>
<dbReference type="GO" id="GO:0016705">
    <property type="term" value="F:oxidoreductase activity, acting on paired donors, with incorporation or reduction of molecular oxygen"/>
    <property type="evidence" value="ECO:0007669"/>
    <property type="project" value="InterPro"/>
</dbReference>
<dbReference type="AlphaFoldDB" id="A0A072THQ7"/>
<comment type="similarity">
    <text evidence="1">Belongs to the cytochrome P450 family.</text>
</comment>
<keyword evidence="6" id="KW-1185">Reference proteome</keyword>
<dbReference type="EnsemblPlants" id="KEH17089">
    <property type="protein sequence ID" value="KEH17089"/>
    <property type="gene ID" value="MTR_0045s0100"/>
</dbReference>
<dbReference type="GO" id="GO:0004497">
    <property type="term" value="F:monooxygenase activity"/>
    <property type="evidence" value="ECO:0007669"/>
    <property type="project" value="InterPro"/>
</dbReference>
<dbReference type="Proteomes" id="UP000002051">
    <property type="component" value="Unassembled WGS sequence"/>
</dbReference>
<reference evidence="5" key="3">
    <citation type="submission" date="2015-06" db="UniProtKB">
        <authorList>
            <consortium name="EnsemblPlants"/>
        </authorList>
    </citation>
    <scope>IDENTIFICATION</scope>
    <source>
        <strain evidence="5">cv. Jemalong A17</strain>
    </source>
</reference>
<dbReference type="PANTHER" id="PTHR24286:SF12">
    <property type="entry name" value="CYTOCHROME P450 FAMILY PROTEIN, EXPRESSED"/>
    <property type="match status" value="1"/>
</dbReference>